<keyword evidence="12" id="KW-0294">Fucose metabolism</keyword>
<name>A0A6P4ZQ77_BRABE</name>
<accession>A0A6P4ZQ77</accession>
<dbReference type="Gene3D" id="3.40.50.11350">
    <property type="match status" value="1"/>
</dbReference>
<dbReference type="EC" id="2.4.1.221" evidence="4"/>
<reference evidence="19" key="1">
    <citation type="submission" date="2025-08" db="UniProtKB">
        <authorList>
            <consortium name="RefSeq"/>
        </authorList>
    </citation>
    <scope>IDENTIFICATION</scope>
    <source>
        <tissue evidence="19">Gonad</tissue>
    </source>
</reference>
<dbReference type="PANTHER" id="PTHR21420">
    <property type="entry name" value="GDP-FUCOSE PROTEIN O-FUCOSYLTRANSFERASE 1"/>
    <property type="match status" value="1"/>
</dbReference>
<evidence type="ECO:0000313" key="19">
    <source>
        <dbReference type="RefSeq" id="XP_019638993.1"/>
    </source>
</evidence>
<gene>
    <name evidence="19" type="primary">LOC109480968</name>
</gene>
<protein>
    <recommendedName>
        <fullName evidence="5">GDP-fucose protein O-fucosyltransferase 1</fullName>
        <ecNumber evidence="4">2.4.1.221</ecNumber>
    </recommendedName>
    <alternativeName>
        <fullName evidence="14">Peptide-O-fucosyltransferase 1</fullName>
    </alternativeName>
</protein>
<evidence type="ECO:0000256" key="16">
    <source>
        <dbReference type="ARBA" id="ARBA00048647"/>
    </source>
</evidence>
<feature type="chain" id="PRO_5028355596" description="GDP-fucose protein O-fucosyltransferase 1" evidence="17">
    <location>
        <begin position="18"/>
        <end position="391"/>
    </location>
</feature>
<evidence type="ECO:0000256" key="2">
    <source>
        <dbReference type="ARBA" id="ARBA00004922"/>
    </source>
</evidence>
<comment type="subcellular location">
    <subcellularLocation>
        <location evidence="1">Endoplasmic reticulum</location>
    </subcellularLocation>
</comment>
<keyword evidence="6" id="KW-0328">Glycosyltransferase</keyword>
<keyword evidence="10" id="KW-1015">Disulfide bond</keyword>
<keyword evidence="8" id="KW-0256">Endoplasmic reticulum</keyword>
<dbReference type="InterPro" id="IPR039922">
    <property type="entry name" value="POFUT1"/>
</dbReference>
<dbReference type="KEGG" id="bbel:109480968"/>
<comment type="catalytic activity">
    <reaction evidence="16">
        <text>L-seryl-[protein] + GDP-beta-L-fucose = 3-O-(alpha-L-fucosyl)-L-seryl-[protein] + GDP + H(+)</text>
        <dbReference type="Rhea" id="RHEA:63644"/>
        <dbReference type="Rhea" id="RHEA-COMP:9863"/>
        <dbReference type="Rhea" id="RHEA-COMP:17914"/>
        <dbReference type="ChEBI" id="CHEBI:15378"/>
        <dbReference type="ChEBI" id="CHEBI:29999"/>
        <dbReference type="ChEBI" id="CHEBI:57273"/>
        <dbReference type="ChEBI" id="CHEBI:58189"/>
        <dbReference type="ChEBI" id="CHEBI:189632"/>
        <dbReference type="EC" id="2.4.1.221"/>
    </reaction>
    <physiologicalReaction direction="left-to-right" evidence="16">
        <dbReference type="Rhea" id="RHEA:63645"/>
    </physiologicalReaction>
</comment>
<dbReference type="GO" id="GO:0046922">
    <property type="term" value="F:peptide-O-fucosyltransferase activity"/>
    <property type="evidence" value="ECO:0007669"/>
    <property type="project" value="UniProtKB-EC"/>
</dbReference>
<evidence type="ECO:0000256" key="11">
    <source>
        <dbReference type="ARBA" id="ARBA00023180"/>
    </source>
</evidence>
<proteinExistence type="inferred from homology"/>
<dbReference type="PANTHER" id="PTHR21420:SF9">
    <property type="entry name" value="GDP-FUCOSE PROTEIN O-FUCOSYLTRANSFERASE 1"/>
    <property type="match status" value="1"/>
</dbReference>
<dbReference type="RefSeq" id="XP_019638993.1">
    <property type="nucleotide sequence ID" value="XM_019783434.1"/>
</dbReference>
<evidence type="ECO:0000256" key="7">
    <source>
        <dbReference type="ARBA" id="ARBA00022679"/>
    </source>
</evidence>
<evidence type="ECO:0000313" key="18">
    <source>
        <dbReference type="Proteomes" id="UP000515135"/>
    </source>
</evidence>
<dbReference type="GO" id="GO:0005783">
    <property type="term" value="C:endoplasmic reticulum"/>
    <property type="evidence" value="ECO:0007669"/>
    <property type="project" value="UniProtKB-SubCell"/>
</dbReference>
<feature type="signal peptide" evidence="17">
    <location>
        <begin position="1"/>
        <end position="17"/>
    </location>
</feature>
<keyword evidence="17" id="KW-0732">Signal</keyword>
<dbReference type="InterPro" id="IPR019378">
    <property type="entry name" value="GDP-Fuc_O-FucTrfase"/>
</dbReference>
<dbReference type="GO" id="GO:0007219">
    <property type="term" value="P:Notch signaling pathway"/>
    <property type="evidence" value="ECO:0007669"/>
    <property type="project" value="UniProtKB-KW"/>
</dbReference>
<dbReference type="GO" id="GO:0006004">
    <property type="term" value="P:fucose metabolic process"/>
    <property type="evidence" value="ECO:0007669"/>
    <property type="project" value="UniProtKB-KW"/>
</dbReference>
<evidence type="ECO:0000256" key="13">
    <source>
        <dbReference type="ARBA" id="ARBA00023277"/>
    </source>
</evidence>
<sequence>MYLWFVAALLFAGELSGESELEAAETNPEVPGVVLDNGAEVFGVEGALKVGVAKPRLEWDPNGYVLFCPCMGRFGNQAEHVLGGLAFAKAVNRTLALPPWRTDRNVPFSEWFKVEPLQTYHRVVSMEEFLEQLAPVHWPPGRRKGYCWRNRRDTNAKCGMKEGNPFGPFWDHLGVDFDEFVFYEFTYQQTEAWIKEFPPSSHPVLAFKGAPASFPMKAEHRVLQEFLQWTPTITAPGQDYIQTTFQGRSYIGIHLRNGADFERACANVEGTSSFMASPQCTDLIAGRALTHKMCFPSREEILRKTKNVILATRAKFVFVATDNDPLVEELEQHLKSLKVKVHHLNPHLPQLDLYILGQAQHFIGNCVSSFTSFVKRERDVYNRTSSFWGVD</sequence>
<evidence type="ECO:0000256" key="15">
    <source>
        <dbReference type="ARBA" id="ARBA00047273"/>
    </source>
</evidence>
<dbReference type="OrthoDB" id="10050276at2759"/>
<evidence type="ECO:0000256" key="10">
    <source>
        <dbReference type="ARBA" id="ARBA00023157"/>
    </source>
</evidence>
<evidence type="ECO:0000256" key="6">
    <source>
        <dbReference type="ARBA" id="ARBA00022676"/>
    </source>
</evidence>
<dbReference type="GeneID" id="109480968"/>
<dbReference type="UniPathway" id="UPA00378"/>
<evidence type="ECO:0000256" key="8">
    <source>
        <dbReference type="ARBA" id="ARBA00022824"/>
    </source>
</evidence>
<dbReference type="GO" id="GO:0008593">
    <property type="term" value="P:regulation of Notch signaling pathway"/>
    <property type="evidence" value="ECO:0007669"/>
    <property type="project" value="TreeGrafter"/>
</dbReference>
<comment type="similarity">
    <text evidence="3">Belongs to the glycosyltransferase 65 family.</text>
</comment>
<dbReference type="Pfam" id="PF10250">
    <property type="entry name" value="O-FucT"/>
    <property type="match status" value="1"/>
</dbReference>
<evidence type="ECO:0000256" key="1">
    <source>
        <dbReference type="ARBA" id="ARBA00004240"/>
    </source>
</evidence>
<dbReference type="Proteomes" id="UP000515135">
    <property type="component" value="Unplaced"/>
</dbReference>
<evidence type="ECO:0000256" key="4">
    <source>
        <dbReference type="ARBA" id="ARBA00012196"/>
    </source>
</evidence>
<dbReference type="AlphaFoldDB" id="A0A6P4ZQ77"/>
<dbReference type="Gene3D" id="3.40.50.11340">
    <property type="match status" value="1"/>
</dbReference>
<organism evidence="18 19">
    <name type="scientific">Branchiostoma belcheri</name>
    <name type="common">Amphioxus</name>
    <dbReference type="NCBI Taxonomy" id="7741"/>
    <lineage>
        <taxon>Eukaryota</taxon>
        <taxon>Metazoa</taxon>
        <taxon>Chordata</taxon>
        <taxon>Cephalochordata</taxon>
        <taxon>Leptocardii</taxon>
        <taxon>Amphioxiformes</taxon>
        <taxon>Branchiostomatidae</taxon>
        <taxon>Branchiostoma</taxon>
    </lineage>
</organism>
<keyword evidence="18" id="KW-1185">Reference proteome</keyword>
<dbReference type="CDD" id="cd11302">
    <property type="entry name" value="O-FucT-1"/>
    <property type="match status" value="1"/>
</dbReference>
<keyword evidence="7" id="KW-0808">Transferase</keyword>
<evidence type="ECO:0000256" key="17">
    <source>
        <dbReference type="SAM" id="SignalP"/>
    </source>
</evidence>
<keyword evidence="9" id="KW-0914">Notch signaling pathway</keyword>
<keyword evidence="11" id="KW-0325">Glycoprotein</keyword>
<evidence type="ECO:0000256" key="12">
    <source>
        <dbReference type="ARBA" id="ARBA00023253"/>
    </source>
</evidence>
<keyword evidence="13" id="KW-0119">Carbohydrate metabolism</keyword>
<comment type="pathway">
    <text evidence="2">Protein modification; protein glycosylation.</text>
</comment>
<evidence type="ECO:0000256" key="9">
    <source>
        <dbReference type="ARBA" id="ARBA00022976"/>
    </source>
</evidence>
<comment type="catalytic activity">
    <reaction evidence="15">
        <text>L-threonyl-[protein] + GDP-beta-L-fucose = 3-O-(alpha-L-fucosyl)-L-threonyl-[protein] + GDP + H(+)</text>
        <dbReference type="Rhea" id="RHEA:70491"/>
        <dbReference type="Rhea" id="RHEA-COMP:11060"/>
        <dbReference type="Rhea" id="RHEA-COMP:17915"/>
        <dbReference type="ChEBI" id="CHEBI:15378"/>
        <dbReference type="ChEBI" id="CHEBI:30013"/>
        <dbReference type="ChEBI" id="CHEBI:57273"/>
        <dbReference type="ChEBI" id="CHEBI:58189"/>
        <dbReference type="ChEBI" id="CHEBI:189631"/>
        <dbReference type="EC" id="2.4.1.221"/>
    </reaction>
    <physiologicalReaction direction="left-to-right" evidence="15">
        <dbReference type="Rhea" id="RHEA:70492"/>
    </physiologicalReaction>
</comment>
<evidence type="ECO:0000256" key="3">
    <source>
        <dbReference type="ARBA" id="ARBA00010626"/>
    </source>
</evidence>
<evidence type="ECO:0000256" key="14">
    <source>
        <dbReference type="ARBA" id="ARBA00033080"/>
    </source>
</evidence>
<evidence type="ECO:0000256" key="5">
    <source>
        <dbReference type="ARBA" id="ARBA00021745"/>
    </source>
</evidence>